<dbReference type="GO" id="GO:0004673">
    <property type="term" value="F:protein histidine kinase activity"/>
    <property type="evidence" value="ECO:0007669"/>
    <property type="project" value="UniProtKB-EC"/>
</dbReference>
<dbReference type="PANTHER" id="PTHR42878">
    <property type="entry name" value="TWO-COMPONENT HISTIDINE KINASE"/>
    <property type="match status" value="1"/>
</dbReference>
<comment type="caution">
    <text evidence="6">The sequence shown here is derived from an EMBL/GenBank/DDBJ whole genome shotgun (WGS) entry which is preliminary data.</text>
</comment>
<comment type="catalytic activity">
    <reaction evidence="1">
        <text>ATP + protein L-histidine = ADP + protein N-phospho-L-histidine.</text>
        <dbReference type="EC" id="2.7.13.3"/>
    </reaction>
</comment>
<proteinExistence type="predicted"/>
<dbReference type="SMART" id="SM00387">
    <property type="entry name" value="HATPase_c"/>
    <property type="match status" value="1"/>
</dbReference>
<dbReference type="GO" id="GO:0007234">
    <property type="term" value="P:osmosensory signaling via phosphorelay pathway"/>
    <property type="evidence" value="ECO:0007669"/>
    <property type="project" value="TreeGrafter"/>
</dbReference>
<dbReference type="InterPro" id="IPR004358">
    <property type="entry name" value="Sig_transdc_His_kin-like_C"/>
</dbReference>
<evidence type="ECO:0000256" key="2">
    <source>
        <dbReference type="ARBA" id="ARBA00012438"/>
    </source>
</evidence>
<gene>
    <name evidence="6" type="ORF">HLB35_13170</name>
</gene>
<dbReference type="EMBL" id="JABFHI010000005">
    <property type="protein sequence ID" value="NOG32466.1"/>
    <property type="molecule type" value="Genomic_DNA"/>
</dbReference>
<dbReference type="InterPro" id="IPR036890">
    <property type="entry name" value="HATPase_C_sf"/>
</dbReference>
<dbReference type="PANTHER" id="PTHR42878:SF15">
    <property type="entry name" value="BACTERIOPHYTOCHROME"/>
    <property type="match status" value="1"/>
</dbReference>
<protein>
    <recommendedName>
        <fullName evidence="2">histidine kinase</fullName>
        <ecNumber evidence="2">2.7.13.3</ecNumber>
    </recommendedName>
</protein>
<dbReference type="CDD" id="cd00075">
    <property type="entry name" value="HATPase"/>
    <property type="match status" value="1"/>
</dbReference>
<accession>A0A7Y3TY99</accession>
<name>A0A7Y3TY99_9GAMM</name>
<dbReference type="PRINTS" id="PR00344">
    <property type="entry name" value="BCTRLSENSOR"/>
</dbReference>
<dbReference type="InterPro" id="IPR003594">
    <property type="entry name" value="HATPase_dom"/>
</dbReference>
<evidence type="ECO:0000256" key="4">
    <source>
        <dbReference type="ARBA" id="ARBA00022777"/>
    </source>
</evidence>
<reference evidence="6 7" key="2">
    <citation type="submission" date="2020-06" db="EMBL/GenBank/DDBJ databases">
        <title>Halomonas songnenensis sp. nov., a moderately halophilic bacterium isolated from saline and alkaline soils.</title>
        <authorList>
            <person name="Jiang J."/>
            <person name="Pan Y."/>
        </authorList>
    </citation>
    <scope>NUCLEOTIDE SEQUENCE [LARGE SCALE GENOMIC DNA]</scope>
    <source>
        <strain evidence="6 7">TBZ9</strain>
    </source>
</reference>
<dbReference type="EC" id="2.7.13.3" evidence="2"/>
<evidence type="ECO:0000256" key="3">
    <source>
        <dbReference type="ARBA" id="ARBA00022679"/>
    </source>
</evidence>
<dbReference type="GO" id="GO:0030295">
    <property type="term" value="F:protein kinase activator activity"/>
    <property type="evidence" value="ECO:0007669"/>
    <property type="project" value="TreeGrafter"/>
</dbReference>
<dbReference type="Proteomes" id="UP000588806">
    <property type="component" value="Unassembled WGS sequence"/>
</dbReference>
<sequence length="227" mass="25645">MERLTQVMTHHFQEPSRRLMVFSSQLEHARLDDPQDRQAVAFINAQAARLSTLVEGARHYLEMTQMPPELAAVDLNDLVNQLLSAPALADRLQKLGAKVSFSPLPIVIGDQRRLYQLFEILLDNACRYHHAEKYLCVKLWAEERPDHWQVFIQDNGVGIAPKHHDQAFSLFTRLVTDSEQPGIGLGLAMARLIMRQLDGELSINDSSPEGTTFRLLFVKGLSHARGA</sequence>
<keyword evidence="3" id="KW-0808">Transferase</keyword>
<evidence type="ECO:0000259" key="5">
    <source>
        <dbReference type="PROSITE" id="PS50109"/>
    </source>
</evidence>
<dbReference type="AlphaFoldDB" id="A0A7Y3TY99"/>
<dbReference type="SUPFAM" id="SSF55874">
    <property type="entry name" value="ATPase domain of HSP90 chaperone/DNA topoisomerase II/histidine kinase"/>
    <property type="match status" value="1"/>
</dbReference>
<evidence type="ECO:0000256" key="1">
    <source>
        <dbReference type="ARBA" id="ARBA00000085"/>
    </source>
</evidence>
<dbReference type="InterPro" id="IPR050351">
    <property type="entry name" value="BphY/WalK/GraS-like"/>
</dbReference>
<dbReference type="Pfam" id="PF02518">
    <property type="entry name" value="HATPase_c"/>
    <property type="match status" value="1"/>
</dbReference>
<organism evidence="6 7">
    <name type="scientific">Vreelandella azerica</name>
    <dbReference type="NCBI Taxonomy" id="2732867"/>
    <lineage>
        <taxon>Bacteria</taxon>
        <taxon>Pseudomonadati</taxon>
        <taxon>Pseudomonadota</taxon>
        <taxon>Gammaproteobacteria</taxon>
        <taxon>Oceanospirillales</taxon>
        <taxon>Halomonadaceae</taxon>
        <taxon>Vreelandella</taxon>
    </lineage>
</organism>
<keyword evidence="7" id="KW-1185">Reference proteome</keyword>
<dbReference type="InterPro" id="IPR005467">
    <property type="entry name" value="His_kinase_dom"/>
</dbReference>
<dbReference type="PROSITE" id="PS50109">
    <property type="entry name" value="HIS_KIN"/>
    <property type="match status" value="1"/>
</dbReference>
<feature type="domain" description="Histidine kinase" evidence="5">
    <location>
        <begin position="7"/>
        <end position="221"/>
    </location>
</feature>
<dbReference type="Gene3D" id="3.30.565.10">
    <property type="entry name" value="Histidine kinase-like ATPase, C-terminal domain"/>
    <property type="match status" value="1"/>
</dbReference>
<dbReference type="RefSeq" id="WP_171702928.1">
    <property type="nucleotide sequence ID" value="NZ_JABFHI010000005.1"/>
</dbReference>
<evidence type="ECO:0000313" key="7">
    <source>
        <dbReference type="Proteomes" id="UP000588806"/>
    </source>
</evidence>
<dbReference type="GO" id="GO:0000156">
    <property type="term" value="F:phosphorelay response regulator activity"/>
    <property type="evidence" value="ECO:0007669"/>
    <property type="project" value="TreeGrafter"/>
</dbReference>
<keyword evidence="4 6" id="KW-0418">Kinase</keyword>
<reference evidence="6 7" key="1">
    <citation type="submission" date="2020-05" db="EMBL/GenBank/DDBJ databases">
        <authorList>
            <person name="Ruan W."/>
            <person name="Jeon C.O."/>
            <person name="Chun B.H."/>
        </authorList>
    </citation>
    <scope>NUCLEOTIDE SEQUENCE [LARGE SCALE GENOMIC DNA]</scope>
    <source>
        <strain evidence="6 7">TBZ9</strain>
    </source>
</reference>
<evidence type="ECO:0000313" key="6">
    <source>
        <dbReference type="EMBL" id="NOG32466.1"/>
    </source>
</evidence>